<dbReference type="Proteomes" id="UP000515125">
    <property type="component" value="Unplaced"/>
</dbReference>
<gene>
    <name evidence="3" type="primary">LOC113147469</name>
</gene>
<dbReference type="GeneID" id="113147469"/>
<evidence type="ECO:0000256" key="1">
    <source>
        <dbReference type="SAM" id="MobiDB-lite"/>
    </source>
</evidence>
<dbReference type="OrthoDB" id="354431at2759"/>
<feature type="region of interest" description="Disordered" evidence="1">
    <location>
        <begin position="79"/>
        <end position="125"/>
    </location>
</feature>
<name>A0A6P6S2N2_9EIME</name>
<dbReference type="AlphaFoldDB" id="A0A6P6S2N2"/>
<reference evidence="3" key="1">
    <citation type="submission" date="2025-08" db="UniProtKB">
        <authorList>
            <consortium name="RefSeq"/>
        </authorList>
    </citation>
    <scope>IDENTIFICATION</scope>
</reference>
<proteinExistence type="predicted"/>
<feature type="region of interest" description="Disordered" evidence="1">
    <location>
        <begin position="1"/>
        <end position="45"/>
    </location>
</feature>
<evidence type="ECO:0000313" key="2">
    <source>
        <dbReference type="Proteomes" id="UP000515125"/>
    </source>
</evidence>
<dbReference type="RefSeq" id="XP_026193942.1">
    <property type="nucleotide sequence ID" value="XM_026338157.1"/>
</dbReference>
<keyword evidence="2" id="KW-1185">Reference proteome</keyword>
<sequence>MKSTAGVSRGCTPLQILQKSRPKDAAKAHSGLQRVSASRSGKTDKVKEYMEQKFYEQFMPKRDANSRIRKLALDKDALMGIQGNNKQRSLGKKGECPTSSHGYKSQKKTKKRAPDKTKAVGNRQNTKSIKDICSLVLSDVRDL</sequence>
<accession>A0A6P6S2N2</accession>
<protein>
    <submittedName>
        <fullName evidence="3">Uncharacterized protein LOC113147469</fullName>
    </submittedName>
</protein>
<evidence type="ECO:0000313" key="3">
    <source>
        <dbReference type="RefSeq" id="XP_026193942.1"/>
    </source>
</evidence>
<organism evidence="2 3">
    <name type="scientific">Cyclospora cayetanensis</name>
    <dbReference type="NCBI Taxonomy" id="88456"/>
    <lineage>
        <taxon>Eukaryota</taxon>
        <taxon>Sar</taxon>
        <taxon>Alveolata</taxon>
        <taxon>Apicomplexa</taxon>
        <taxon>Conoidasida</taxon>
        <taxon>Coccidia</taxon>
        <taxon>Eucoccidiorida</taxon>
        <taxon>Eimeriorina</taxon>
        <taxon>Eimeriidae</taxon>
        <taxon>Cyclospora</taxon>
    </lineage>
</organism>